<dbReference type="EMBL" id="JBBNAF010000011">
    <property type="protein sequence ID" value="KAK9099022.1"/>
    <property type="molecule type" value="Genomic_DNA"/>
</dbReference>
<comment type="caution">
    <text evidence="1">The sequence shown here is derived from an EMBL/GenBank/DDBJ whole genome shotgun (WGS) entry which is preliminary data.</text>
</comment>
<protein>
    <submittedName>
        <fullName evidence="1">Uncharacterized protein</fullName>
    </submittedName>
</protein>
<keyword evidence="2" id="KW-1185">Reference proteome</keyword>
<reference evidence="1 2" key="1">
    <citation type="submission" date="2024-01" db="EMBL/GenBank/DDBJ databases">
        <title>Genome assemblies of Stephania.</title>
        <authorList>
            <person name="Yang L."/>
        </authorList>
    </citation>
    <scope>NUCLEOTIDE SEQUENCE [LARGE SCALE GENOMIC DNA]</scope>
    <source>
        <strain evidence="1">YNDBR</strain>
        <tissue evidence="1">Leaf</tissue>
    </source>
</reference>
<dbReference type="Proteomes" id="UP001420932">
    <property type="component" value="Unassembled WGS sequence"/>
</dbReference>
<sequence length="58" mass="6626">MFLPLLKDFQITGQYSWRSACLAYLYRKLCHGSRTGAHEVADASILIQQNGHETNFHS</sequence>
<name>A0AAP0EVQ6_9MAGN</name>
<accession>A0AAP0EVQ6</accession>
<evidence type="ECO:0000313" key="2">
    <source>
        <dbReference type="Proteomes" id="UP001420932"/>
    </source>
</evidence>
<gene>
    <name evidence="1" type="ORF">Syun_026067</name>
</gene>
<proteinExistence type="predicted"/>
<evidence type="ECO:0000313" key="1">
    <source>
        <dbReference type="EMBL" id="KAK9099022.1"/>
    </source>
</evidence>
<organism evidence="1 2">
    <name type="scientific">Stephania yunnanensis</name>
    <dbReference type="NCBI Taxonomy" id="152371"/>
    <lineage>
        <taxon>Eukaryota</taxon>
        <taxon>Viridiplantae</taxon>
        <taxon>Streptophyta</taxon>
        <taxon>Embryophyta</taxon>
        <taxon>Tracheophyta</taxon>
        <taxon>Spermatophyta</taxon>
        <taxon>Magnoliopsida</taxon>
        <taxon>Ranunculales</taxon>
        <taxon>Menispermaceae</taxon>
        <taxon>Menispermoideae</taxon>
        <taxon>Cissampelideae</taxon>
        <taxon>Stephania</taxon>
    </lineage>
</organism>
<dbReference type="AlphaFoldDB" id="A0AAP0EVQ6"/>